<dbReference type="AlphaFoldDB" id="A0A0V0IBX7"/>
<accession>A0A0V0IBX7</accession>
<reference evidence="2" key="1">
    <citation type="submission" date="2015-12" db="EMBL/GenBank/DDBJ databases">
        <title>Gene expression during late stages of embryo sac development: a critical building block for successful pollen-pistil interactions.</title>
        <authorList>
            <person name="Liu Y."/>
            <person name="Joly V."/>
            <person name="Sabar M."/>
            <person name="Matton D.P."/>
        </authorList>
    </citation>
    <scope>NUCLEOTIDE SEQUENCE</scope>
</reference>
<evidence type="ECO:0000256" key="1">
    <source>
        <dbReference type="SAM" id="Phobius"/>
    </source>
</evidence>
<feature type="non-terminal residue" evidence="2">
    <location>
        <position position="1"/>
    </location>
</feature>
<name>A0A0V0IBX7_SOLCH</name>
<keyword evidence="1" id="KW-1133">Transmembrane helix</keyword>
<evidence type="ECO:0000313" key="2">
    <source>
        <dbReference type="EMBL" id="JAP29767.1"/>
    </source>
</evidence>
<keyword evidence="1" id="KW-0812">Transmembrane</keyword>
<proteinExistence type="predicted"/>
<organism evidence="2">
    <name type="scientific">Solanum chacoense</name>
    <name type="common">Chaco potato</name>
    <dbReference type="NCBI Taxonomy" id="4108"/>
    <lineage>
        <taxon>Eukaryota</taxon>
        <taxon>Viridiplantae</taxon>
        <taxon>Streptophyta</taxon>
        <taxon>Embryophyta</taxon>
        <taxon>Tracheophyta</taxon>
        <taxon>Spermatophyta</taxon>
        <taxon>Magnoliopsida</taxon>
        <taxon>eudicotyledons</taxon>
        <taxon>Gunneridae</taxon>
        <taxon>Pentapetalae</taxon>
        <taxon>asterids</taxon>
        <taxon>lamiids</taxon>
        <taxon>Solanales</taxon>
        <taxon>Solanaceae</taxon>
        <taxon>Solanoideae</taxon>
        <taxon>Solaneae</taxon>
        <taxon>Solanum</taxon>
    </lineage>
</organism>
<feature type="transmembrane region" description="Helical" evidence="1">
    <location>
        <begin position="6"/>
        <end position="32"/>
    </location>
</feature>
<keyword evidence="1" id="KW-0472">Membrane</keyword>
<protein>
    <submittedName>
        <fullName evidence="2">Putative ovule protein</fullName>
    </submittedName>
</protein>
<dbReference type="EMBL" id="GEDG01008761">
    <property type="protein sequence ID" value="JAP29767.1"/>
    <property type="molecule type" value="Transcribed_RNA"/>
</dbReference>
<sequence>FFQFKLVIRMLVTCLVYLFIWVFLNLFGFCCFKILCKYFSIFAIQSHHLFSPISAGVRFPPF</sequence>